<evidence type="ECO:0000313" key="1">
    <source>
        <dbReference type="EMBL" id="KAH3719598.1"/>
    </source>
</evidence>
<comment type="caution">
    <text evidence="1">The sequence shown here is derived from an EMBL/GenBank/DDBJ whole genome shotgun (WGS) entry which is preliminary data.</text>
</comment>
<dbReference type="AlphaFoldDB" id="A0A9D4HJD3"/>
<dbReference type="GO" id="GO:0003723">
    <property type="term" value="F:RNA binding"/>
    <property type="evidence" value="ECO:0007669"/>
    <property type="project" value="TreeGrafter"/>
</dbReference>
<evidence type="ECO:0000313" key="2">
    <source>
        <dbReference type="Proteomes" id="UP000828390"/>
    </source>
</evidence>
<sequence length="99" mass="11807">MPLIPWRHWDIRSTERLDMLRDYVNYGLDHWGSDHQGVENTRKFLLEWLSFLHRYIPINERPPYYQGRDDLETLMASPNCGDWIKIRSAGLCGVSRFPS</sequence>
<name>A0A9D4HJD3_DREPO</name>
<feature type="non-terminal residue" evidence="1">
    <location>
        <position position="99"/>
    </location>
</feature>
<dbReference type="GO" id="GO:0017150">
    <property type="term" value="F:tRNA dihydrouridine synthase activity"/>
    <property type="evidence" value="ECO:0007669"/>
    <property type="project" value="TreeGrafter"/>
</dbReference>
<proteinExistence type="predicted"/>
<reference evidence="1" key="1">
    <citation type="journal article" date="2019" name="bioRxiv">
        <title>The Genome of the Zebra Mussel, Dreissena polymorpha: A Resource for Invasive Species Research.</title>
        <authorList>
            <person name="McCartney M.A."/>
            <person name="Auch B."/>
            <person name="Kono T."/>
            <person name="Mallez S."/>
            <person name="Zhang Y."/>
            <person name="Obille A."/>
            <person name="Becker A."/>
            <person name="Abrahante J.E."/>
            <person name="Garbe J."/>
            <person name="Badalamenti J.P."/>
            <person name="Herman A."/>
            <person name="Mangelson H."/>
            <person name="Liachko I."/>
            <person name="Sullivan S."/>
            <person name="Sone E.D."/>
            <person name="Koren S."/>
            <person name="Silverstein K.A.T."/>
            <person name="Beckman K.B."/>
            <person name="Gohl D.M."/>
        </authorList>
    </citation>
    <scope>NUCLEOTIDE SEQUENCE</scope>
    <source>
        <strain evidence="1">Duluth1</strain>
        <tissue evidence="1">Whole animal</tissue>
    </source>
</reference>
<reference evidence="1" key="2">
    <citation type="submission" date="2020-11" db="EMBL/GenBank/DDBJ databases">
        <authorList>
            <person name="McCartney M.A."/>
            <person name="Auch B."/>
            <person name="Kono T."/>
            <person name="Mallez S."/>
            <person name="Becker A."/>
            <person name="Gohl D.M."/>
            <person name="Silverstein K.A.T."/>
            <person name="Koren S."/>
            <person name="Bechman K.B."/>
            <person name="Herman A."/>
            <person name="Abrahante J.E."/>
            <person name="Garbe J."/>
        </authorList>
    </citation>
    <scope>NUCLEOTIDE SEQUENCE</scope>
    <source>
        <strain evidence="1">Duluth1</strain>
        <tissue evidence="1">Whole animal</tissue>
    </source>
</reference>
<dbReference type="Proteomes" id="UP000828390">
    <property type="component" value="Unassembled WGS sequence"/>
</dbReference>
<protein>
    <submittedName>
        <fullName evidence="1">Uncharacterized protein</fullName>
    </submittedName>
</protein>
<organism evidence="1 2">
    <name type="scientific">Dreissena polymorpha</name>
    <name type="common">Zebra mussel</name>
    <name type="synonym">Mytilus polymorpha</name>
    <dbReference type="NCBI Taxonomy" id="45954"/>
    <lineage>
        <taxon>Eukaryota</taxon>
        <taxon>Metazoa</taxon>
        <taxon>Spiralia</taxon>
        <taxon>Lophotrochozoa</taxon>
        <taxon>Mollusca</taxon>
        <taxon>Bivalvia</taxon>
        <taxon>Autobranchia</taxon>
        <taxon>Heteroconchia</taxon>
        <taxon>Euheterodonta</taxon>
        <taxon>Imparidentia</taxon>
        <taxon>Neoheterodontei</taxon>
        <taxon>Myida</taxon>
        <taxon>Dreissenoidea</taxon>
        <taxon>Dreissenidae</taxon>
        <taxon>Dreissena</taxon>
    </lineage>
</organism>
<dbReference type="PANTHER" id="PTHR45846:SF1">
    <property type="entry name" value="TRNA-DIHYDROURIDINE(47) SYNTHASE [NAD(P)(+)]-LIKE"/>
    <property type="match status" value="1"/>
</dbReference>
<dbReference type="PANTHER" id="PTHR45846">
    <property type="entry name" value="TRNA-DIHYDROURIDINE(47) SYNTHASE [NAD(P)(+)]-LIKE"/>
    <property type="match status" value="1"/>
</dbReference>
<dbReference type="EMBL" id="JAIWYP010000013">
    <property type="protein sequence ID" value="KAH3719598.1"/>
    <property type="molecule type" value="Genomic_DNA"/>
</dbReference>
<keyword evidence="2" id="KW-1185">Reference proteome</keyword>
<accession>A0A9D4HJD3</accession>
<gene>
    <name evidence="1" type="ORF">DPMN_062449</name>
</gene>